<dbReference type="EMBL" id="JPIU01000037">
    <property type="protein sequence ID" value="KIO45755.1"/>
    <property type="molecule type" value="Genomic_DNA"/>
</dbReference>
<dbReference type="InterPro" id="IPR050065">
    <property type="entry name" value="GlmU-like"/>
</dbReference>
<evidence type="ECO:0000313" key="5">
    <source>
        <dbReference type="EMBL" id="KIO45755.1"/>
    </source>
</evidence>
<gene>
    <name evidence="5" type="ORF">BA92_04690</name>
    <name evidence="4" type="ORF">IE90_10750</name>
</gene>
<reference evidence="4 6" key="2">
    <citation type="submission" date="2014-07" db="EMBL/GenBank/DDBJ databases">
        <title>Porphyromonadaceae bacterium OUH 334697 = ATCC BAA-2682 = DSM 28341 draft genome.</title>
        <authorList>
            <person name="Sydenham T.V."/>
            <person name="Hasman H."/>
            <person name="Justesen U.S."/>
        </authorList>
    </citation>
    <scope>NUCLEOTIDE SEQUENCE [LARGE SCALE GENOMIC DNA]</scope>
    <source>
        <strain evidence="4 6">OUH 334697</strain>
    </source>
</reference>
<organism evidence="5 7">
    <name type="scientific">Sanguibacteroides justesenii</name>
    <dbReference type="NCBI Taxonomy" id="1547597"/>
    <lineage>
        <taxon>Bacteria</taxon>
        <taxon>Pseudomonadati</taxon>
        <taxon>Bacteroidota</taxon>
        <taxon>Bacteroidia</taxon>
        <taxon>Bacteroidales</taxon>
        <taxon>Porphyromonadaceae</taxon>
        <taxon>Sanguibacteroides</taxon>
    </lineage>
</organism>
<dbReference type="Proteomes" id="UP000031937">
    <property type="component" value="Unassembled WGS sequence"/>
</dbReference>
<evidence type="ECO:0000256" key="1">
    <source>
        <dbReference type="ARBA" id="ARBA00022679"/>
    </source>
</evidence>
<keyword evidence="2" id="KW-0548">Nucleotidyltransferase</keyword>
<dbReference type="Pfam" id="PF00483">
    <property type="entry name" value="NTP_transferase"/>
    <property type="match status" value="1"/>
</dbReference>
<dbReference type="SUPFAM" id="SSF53448">
    <property type="entry name" value="Nucleotide-diphospho-sugar transferases"/>
    <property type="match status" value="1"/>
</dbReference>
<evidence type="ECO:0000313" key="7">
    <source>
        <dbReference type="Proteomes" id="UP000031980"/>
    </source>
</evidence>
<evidence type="ECO:0000313" key="6">
    <source>
        <dbReference type="Proteomes" id="UP000031937"/>
    </source>
</evidence>
<feature type="domain" description="Nucleotidyl transferase" evidence="3">
    <location>
        <begin position="3"/>
        <end position="139"/>
    </location>
</feature>
<protein>
    <submittedName>
        <fullName evidence="5">Nucleotidyl transferase</fullName>
    </submittedName>
</protein>
<dbReference type="InterPro" id="IPR029044">
    <property type="entry name" value="Nucleotide-diphossugar_trans"/>
</dbReference>
<name>A0A0C3R6T0_9PORP</name>
<sequence length="243" mass="27827">MNGMIFAAGLGTRLRPLTNDRPKALVEINGRTLLERVIGKMRSAGVERLVINIHHYADQIETYLRIHNCFDMDIRLSDERELLLDTGGGVRKARELFIPEKAVLIHNVDIQTDVDLLELIAQHEDRKAYASLVVQKSEADRVLKFNREGILKGWENKKTGEQKIVDDDFYCSQEYNYCGIQILSPEYLDRMIHTGVFSIIDEHLEQARSYSLQMFLYEGRCLDLGTPEAIRQASLSELSASRN</sequence>
<reference evidence="5 7" key="1">
    <citation type="submission" date="2014-07" db="EMBL/GenBank/DDBJ databases">
        <title>Porphyromonadaceae bacterium OUH 308042 = ATCC BAA-2681 = DSM 28342 draft genome.</title>
        <authorList>
            <person name="Sydenham T.V."/>
            <person name="Hasman H."/>
            <person name="Justensen U.S."/>
        </authorList>
    </citation>
    <scope>NUCLEOTIDE SEQUENCE [LARGE SCALE GENOMIC DNA]</scope>
    <source>
        <strain evidence="5 7">OUH 308042</strain>
    </source>
</reference>
<evidence type="ECO:0000259" key="3">
    <source>
        <dbReference type="Pfam" id="PF00483"/>
    </source>
</evidence>
<keyword evidence="1 5" id="KW-0808">Transferase</keyword>
<dbReference type="Gene3D" id="3.90.550.10">
    <property type="entry name" value="Spore Coat Polysaccharide Biosynthesis Protein SpsA, Chain A"/>
    <property type="match status" value="1"/>
</dbReference>
<dbReference type="PANTHER" id="PTHR43584:SF8">
    <property type="entry name" value="N-ACETYLMURAMATE ALPHA-1-PHOSPHATE URIDYLYLTRANSFERASE"/>
    <property type="match status" value="1"/>
</dbReference>
<dbReference type="RefSeq" id="WP_041503795.1">
    <property type="nucleotide sequence ID" value="NZ_JPIT01000031.1"/>
</dbReference>
<dbReference type="InterPro" id="IPR005835">
    <property type="entry name" value="NTP_transferase_dom"/>
</dbReference>
<proteinExistence type="predicted"/>
<comment type="caution">
    <text evidence="5">The sequence shown here is derived from an EMBL/GenBank/DDBJ whole genome shotgun (WGS) entry which is preliminary data.</text>
</comment>
<evidence type="ECO:0000313" key="4">
    <source>
        <dbReference type="EMBL" id="KIO43591.1"/>
    </source>
</evidence>
<dbReference type="EMBL" id="JPIT01000031">
    <property type="protein sequence ID" value="KIO43591.1"/>
    <property type="molecule type" value="Genomic_DNA"/>
</dbReference>
<dbReference type="CDD" id="cd06422">
    <property type="entry name" value="NTP_transferase_like_1"/>
    <property type="match status" value="1"/>
</dbReference>
<dbReference type="PANTHER" id="PTHR43584">
    <property type="entry name" value="NUCLEOTIDYL TRANSFERASE"/>
    <property type="match status" value="1"/>
</dbReference>
<keyword evidence="7" id="KW-1185">Reference proteome</keyword>
<dbReference type="Proteomes" id="UP000031980">
    <property type="component" value="Unassembled WGS sequence"/>
</dbReference>
<accession>A0A0C3R6T0</accession>
<dbReference type="AlphaFoldDB" id="A0A0C3R6T0"/>
<evidence type="ECO:0000256" key="2">
    <source>
        <dbReference type="ARBA" id="ARBA00022695"/>
    </source>
</evidence>
<dbReference type="GO" id="GO:0016779">
    <property type="term" value="F:nucleotidyltransferase activity"/>
    <property type="evidence" value="ECO:0007669"/>
    <property type="project" value="UniProtKB-KW"/>
</dbReference>